<name>A0A8B9IG79_ANSCY</name>
<sequence length="180" mass="20763">MHLILQHFTTFYAVQIYNNYIFRFISYTTLSTFLVMFLNMVQQIMQGCSSKRAVTEHQLMHDKGRAFQGLKRLMWLHNALGSVHTASSRDISLSDAMWDSQKSQDTSDLYDSIGRDEASSLMKQLLELIANEQGFPLLKKMDLLQYLKTPKELPQRITFSGQKNNFLMRPALPEGETDST</sequence>
<dbReference type="PANTHER" id="PTHR17223:SF0">
    <property type="entry name" value="PARATHYROID HORMONE-RELATED PROTEIN"/>
    <property type="match status" value="1"/>
</dbReference>
<keyword evidence="6" id="KW-1133">Transmembrane helix</keyword>
<keyword evidence="6" id="KW-0812">Transmembrane</keyword>
<dbReference type="Ensembl" id="ENSACDT00005007349.1">
    <property type="protein sequence ID" value="ENSACDP00005006099.1"/>
    <property type="gene ID" value="ENSACDG00005004478.1"/>
</dbReference>
<feature type="transmembrane region" description="Helical" evidence="6">
    <location>
        <begin position="20"/>
        <end position="41"/>
    </location>
</feature>
<evidence type="ECO:0000256" key="5">
    <source>
        <dbReference type="ARBA" id="ARBA00022702"/>
    </source>
</evidence>
<keyword evidence="3" id="KW-0964">Secreted</keyword>
<dbReference type="GO" id="GO:0005179">
    <property type="term" value="F:hormone activity"/>
    <property type="evidence" value="ECO:0007669"/>
    <property type="project" value="UniProtKB-KW"/>
</dbReference>
<reference evidence="7" key="1">
    <citation type="submission" date="2025-08" db="UniProtKB">
        <authorList>
            <consortium name="Ensembl"/>
        </authorList>
    </citation>
    <scope>IDENTIFICATION</scope>
</reference>
<evidence type="ECO:0000256" key="1">
    <source>
        <dbReference type="ARBA" id="ARBA00004613"/>
    </source>
</evidence>
<dbReference type="InterPro" id="IPR003626">
    <property type="entry name" value="PTH-rel"/>
</dbReference>
<proteinExistence type="inferred from homology"/>
<evidence type="ECO:0000256" key="2">
    <source>
        <dbReference type="ARBA" id="ARBA00006307"/>
    </source>
</evidence>
<dbReference type="Proteomes" id="UP000694521">
    <property type="component" value="Unplaced"/>
</dbReference>
<dbReference type="Pfam" id="PF01279">
    <property type="entry name" value="Parathyroid"/>
    <property type="match status" value="1"/>
</dbReference>
<evidence type="ECO:0000256" key="3">
    <source>
        <dbReference type="ARBA" id="ARBA00022525"/>
    </source>
</evidence>
<dbReference type="AlphaFoldDB" id="A0A8B9IG79"/>
<evidence type="ECO:0008006" key="9">
    <source>
        <dbReference type="Google" id="ProtNLM"/>
    </source>
</evidence>
<accession>A0A8B9IG79</accession>
<protein>
    <recommendedName>
        <fullName evidence="9">Parathyroid hormone</fullName>
    </recommendedName>
</protein>
<dbReference type="InterPro" id="IPR001415">
    <property type="entry name" value="PTH/PTH-rel"/>
</dbReference>
<evidence type="ECO:0000313" key="8">
    <source>
        <dbReference type="Proteomes" id="UP000694521"/>
    </source>
</evidence>
<keyword evidence="8" id="KW-1185">Reference proteome</keyword>
<dbReference type="PANTHER" id="PTHR17223">
    <property type="entry name" value="PARATHYROID HORMONE-RELATED"/>
    <property type="match status" value="1"/>
</dbReference>
<reference evidence="7" key="2">
    <citation type="submission" date="2025-09" db="UniProtKB">
        <authorList>
            <consortium name="Ensembl"/>
        </authorList>
    </citation>
    <scope>IDENTIFICATION</scope>
</reference>
<keyword evidence="4" id="KW-0165">Cleavage on pair of basic residues</keyword>
<keyword evidence="5" id="KW-0372">Hormone</keyword>
<dbReference type="GO" id="GO:0030282">
    <property type="term" value="P:bone mineralization"/>
    <property type="evidence" value="ECO:0007669"/>
    <property type="project" value="InterPro"/>
</dbReference>
<keyword evidence="6" id="KW-0472">Membrane</keyword>
<dbReference type="GO" id="GO:0005576">
    <property type="term" value="C:extracellular region"/>
    <property type="evidence" value="ECO:0007669"/>
    <property type="project" value="UniProtKB-SubCell"/>
</dbReference>
<organism evidence="7 8">
    <name type="scientific">Anser cygnoides</name>
    <name type="common">Swan goose</name>
    <dbReference type="NCBI Taxonomy" id="8845"/>
    <lineage>
        <taxon>Eukaryota</taxon>
        <taxon>Metazoa</taxon>
        <taxon>Chordata</taxon>
        <taxon>Craniata</taxon>
        <taxon>Vertebrata</taxon>
        <taxon>Euteleostomi</taxon>
        <taxon>Archelosauria</taxon>
        <taxon>Archosauria</taxon>
        <taxon>Dinosauria</taxon>
        <taxon>Saurischia</taxon>
        <taxon>Theropoda</taxon>
        <taxon>Coelurosauria</taxon>
        <taxon>Aves</taxon>
        <taxon>Neognathae</taxon>
        <taxon>Galloanserae</taxon>
        <taxon>Anseriformes</taxon>
        <taxon>Anatidae</taxon>
        <taxon>Anserinae</taxon>
        <taxon>Anser</taxon>
    </lineage>
</organism>
<evidence type="ECO:0000256" key="6">
    <source>
        <dbReference type="SAM" id="Phobius"/>
    </source>
</evidence>
<dbReference type="SMART" id="SM00087">
    <property type="entry name" value="PTH"/>
    <property type="match status" value="1"/>
</dbReference>
<evidence type="ECO:0000313" key="7">
    <source>
        <dbReference type="Ensembl" id="ENSACDP00005006099.1"/>
    </source>
</evidence>
<evidence type="ECO:0000256" key="4">
    <source>
        <dbReference type="ARBA" id="ARBA00022685"/>
    </source>
</evidence>
<comment type="subcellular location">
    <subcellularLocation>
        <location evidence="1">Secreted</location>
    </subcellularLocation>
</comment>
<comment type="similarity">
    <text evidence="2">Belongs to the parathyroid hormone family.</text>
</comment>